<dbReference type="Gene3D" id="1.10.10.10">
    <property type="entry name" value="Winged helix-like DNA-binding domain superfamily/Winged helix DNA-binding domain"/>
    <property type="match status" value="1"/>
</dbReference>
<dbReference type="EMBL" id="MWML01000546">
    <property type="protein sequence ID" value="TCG03051.1"/>
    <property type="molecule type" value="Genomic_DNA"/>
</dbReference>
<dbReference type="GO" id="GO:0006355">
    <property type="term" value="P:regulation of DNA-templated transcription"/>
    <property type="evidence" value="ECO:0007669"/>
    <property type="project" value="InterPro"/>
</dbReference>
<proteinExistence type="predicted"/>
<name>A0A4R0XAY0_9BURK</name>
<evidence type="ECO:0000256" key="1">
    <source>
        <dbReference type="ARBA" id="ARBA00023125"/>
    </source>
</evidence>
<sequence length="139" mass="15636">MFVLTARDAGESRISGHEKVGYLVEPFGIDEFAAPVRASLRRYTRQIGLAYSHGDRCARLRGKRRLEGSRLCSRREFDLQHALIEEPKRVLTRSEARERVDGSGEACGSDEVETYVHGLQSKIGAEQTVTVRGVGYRLR</sequence>
<dbReference type="InterPro" id="IPR016032">
    <property type="entry name" value="Sig_transdc_resp-reg_C-effctor"/>
</dbReference>
<accession>A0A4R0XAY0</accession>
<dbReference type="GO" id="GO:0003677">
    <property type="term" value="F:DNA binding"/>
    <property type="evidence" value="ECO:0007669"/>
    <property type="project" value="UniProtKB-UniRule"/>
</dbReference>
<dbReference type="InterPro" id="IPR036388">
    <property type="entry name" value="WH-like_DNA-bd_sf"/>
</dbReference>
<gene>
    <name evidence="4" type="ORF">BZM27_51350</name>
</gene>
<protein>
    <recommendedName>
        <fullName evidence="3">OmpR/PhoB-type domain-containing protein</fullName>
    </recommendedName>
</protein>
<comment type="caution">
    <text evidence="4">The sequence shown here is derived from an EMBL/GenBank/DDBJ whole genome shotgun (WGS) entry which is preliminary data.</text>
</comment>
<reference evidence="4 5" key="1">
    <citation type="submission" date="2017-02" db="EMBL/GenBank/DDBJ databases">
        <title>Paraburkholderia sophoroidis sp. nov. and Paraburkholderia steynii sp. nov. rhizobial symbionts of the fynbos legume Hypocalyptus sophoroides.</title>
        <authorList>
            <person name="Steenkamp E.T."/>
            <person name="Beukes C.W."/>
            <person name="Van Zyl E."/>
            <person name="Avontuur J."/>
            <person name="Chan W.Y."/>
            <person name="Hassen A."/>
            <person name="Palmer M."/>
            <person name="Mthombeni L."/>
            <person name="Phalane F."/>
            <person name="Sereme K."/>
            <person name="Venter S.N."/>
        </authorList>
    </citation>
    <scope>NUCLEOTIDE SEQUENCE [LARGE SCALE GENOMIC DNA]</scope>
    <source>
        <strain evidence="4 5">HC1.1ba</strain>
    </source>
</reference>
<dbReference type="SUPFAM" id="SSF46894">
    <property type="entry name" value="C-terminal effector domain of the bipartite response regulators"/>
    <property type="match status" value="1"/>
</dbReference>
<keyword evidence="5" id="KW-1185">Reference proteome</keyword>
<organism evidence="4 5">
    <name type="scientific">Paraburkholderia steynii</name>
    <dbReference type="NCBI Taxonomy" id="1245441"/>
    <lineage>
        <taxon>Bacteria</taxon>
        <taxon>Pseudomonadati</taxon>
        <taxon>Pseudomonadota</taxon>
        <taxon>Betaproteobacteria</taxon>
        <taxon>Burkholderiales</taxon>
        <taxon>Burkholderiaceae</taxon>
        <taxon>Paraburkholderia</taxon>
    </lineage>
</organism>
<feature type="domain" description="OmpR/PhoB-type" evidence="3">
    <location>
        <begin position="41"/>
        <end position="139"/>
    </location>
</feature>
<dbReference type="AlphaFoldDB" id="A0A4R0XAY0"/>
<dbReference type="Pfam" id="PF00486">
    <property type="entry name" value="Trans_reg_C"/>
    <property type="match status" value="1"/>
</dbReference>
<evidence type="ECO:0000259" key="3">
    <source>
        <dbReference type="PROSITE" id="PS51755"/>
    </source>
</evidence>
<dbReference type="SMART" id="SM00862">
    <property type="entry name" value="Trans_reg_C"/>
    <property type="match status" value="1"/>
</dbReference>
<dbReference type="PROSITE" id="PS51755">
    <property type="entry name" value="OMPR_PHOB"/>
    <property type="match status" value="1"/>
</dbReference>
<dbReference type="Proteomes" id="UP000294200">
    <property type="component" value="Unassembled WGS sequence"/>
</dbReference>
<feature type="DNA-binding region" description="OmpR/PhoB-type" evidence="2">
    <location>
        <begin position="41"/>
        <end position="139"/>
    </location>
</feature>
<dbReference type="GO" id="GO:0000160">
    <property type="term" value="P:phosphorelay signal transduction system"/>
    <property type="evidence" value="ECO:0007669"/>
    <property type="project" value="InterPro"/>
</dbReference>
<evidence type="ECO:0000256" key="2">
    <source>
        <dbReference type="PROSITE-ProRule" id="PRU01091"/>
    </source>
</evidence>
<evidence type="ECO:0000313" key="4">
    <source>
        <dbReference type="EMBL" id="TCG03051.1"/>
    </source>
</evidence>
<keyword evidence="1 2" id="KW-0238">DNA-binding</keyword>
<dbReference type="InterPro" id="IPR001867">
    <property type="entry name" value="OmpR/PhoB-type_DNA-bd"/>
</dbReference>
<evidence type="ECO:0000313" key="5">
    <source>
        <dbReference type="Proteomes" id="UP000294200"/>
    </source>
</evidence>